<keyword evidence="2" id="KW-1185">Reference proteome</keyword>
<dbReference type="EMBL" id="CP046244">
    <property type="protein sequence ID" value="QGP92268.1"/>
    <property type="molecule type" value="Genomic_DNA"/>
</dbReference>
<gene>
    <name evidence="1" type="ORF">MGLY_16390</name>
</gene>
<dbReference type="AlphaFoldDB" id="A0A6I5ZRA8"/>
<dbReference type="InterPro" id="IPR024524">
    <property type="entry name" value="DUF3800"/>
</dbReference>
<evidence type="ECO:0000313" key="1">
    <source>
        <dbReference type="EMBL" id="QGP92268.1"/>
    </source>
</evidence>
<organism evidence="1 2">
    <name type="scientific">Neomoorella glycerini</name>
    <dbReference type="NCBI Taxonomy" id="55779"/>
    <lineage>
        <taxon>Bacteria</taxon>
        <taxon>Bacillati</taxon>
        <taxon>Bacillota</taxon>
        <taxon>Clostridia</taxon>
        <taxon>Neomoorellales</taxon>
        <taxon>Neomoorellaceae</taxon>
        <taxon>Neomoorella</taxon>
    </lineage>
</organism>
<sequence>MKNKELAFSIDYYPELKEIQKRYLGLLGCIVEYEAYRTSFYPSLEALKQKHFPHSPDDPIILHRKELVNKEGPFWRLRQPEKEEQFNNDLLTFLQEQRYVLIVVVIDKKSHIERYGNAAYHPYHYCMAAMLERYCGFLNFYNAQGDVLAESRGKTEDQELRKAYQYLYNSGTQFRDATFFQKTLTSKEIKLKPKTANIAGLQVADILAYPLKQQILLENGRIEPEVFRGKFGEQIVATVENKLNRHHYSGKIEGYGKVFLK</sequence>
<proteinExistence type="predicted"/>
<protein>
    <submittedName>
        <fullName evidence="1">Uncharacterized protein</fullName>
    </submittedName>
</protein>
<reference evidence="1 2" key="1">
    <citation type="submission" date="2019-11" db="EMBL/GenBank/DDBJ databases">
        <title>Genome sequence of Moorella glycerini DSM11254.</title>
        <authorList>
            <person name="Poehlein A."/>
            <person name="Boeer T."/>
            <person name="Daniel R."/>
        </authorList>
    </citation>
    <scope>NUCLEOTIDE SEQUENCE [LARGE SCALE GENOMIC DNA]</scope>
    <source>
        <strain evidence="1 2">DSM 11254</strain>
    </source>
</reference>
<name>A0A6I5ZRA8_9FIRM</name>
<dbReference type="Pfam" id="PF12686">
    <property type="entry name" value="DUF3800"/>
    <property type="match status" value="1"/>
</dbReference>
<evidence type="ECO:0000313" key="2">
    <source>
        <dbReference type="Proteomes" id="UP000425916"/>
    </source>
</evidence>
<accession>A0A6I5ZRA8</accession>
<dbReference type="Proteomes" id="UP000425916">
    <property type="component" value="Chromosome"/>
</dbReference>